<dbReference type="RefSeq" id="WP_241217836.1">
    <property type="nucleotide sequence ID" value="NZ_BAAADY010000013.1"/>
</dbReference>
<evidence type="ECO:0000256" key="1">
    <source>
        <dbReference type="ARBA" id="ARBA00004141"/>
    </source>
</evidence>
<dbReference type="Pfam" id="PF05154">
    <property type="entry name" value="TM2"/>
    <property type="match status" value="1"/>
</dbReference>
<evidence type="ECO:0000313" key="7">
    <source>
        <dbReference type="EMBL" id="NJB97325.1"/>
    </source>
</evidence>
<dbReference type="GO" id="GO:0016020">
    <property type="term" value="C:membrane"/>
    <property type="evidence" value="ECO:0007669"/>
    <property type="project" value="UniProtKB-SubCell"/>
</dbReference>
<reference evidence="7 8" key="1">
    <citation type="submission" date="2020-03" db="EMBL/GenBank/DDBJ databases">
        <title>Genomic Encyclopedia of Type Strains, Phase IV (KMG-IV): sequencing the most valuable type-strain genomes for metagenomic binning, comparative biology and taxonomic classification.</title>
        <authorList>
            <person name="Goeker M."/>
        </authorList>
    </citation>
    <scope>NUCLEOTIDE SEQUENCE [LARGE SCALE GENOMIC DNA]</scope>
    <source>
        <strain evidence="7 8">DSM 7225</strain>
    </source>
</reference>
<dbReference type="AlphaFoldDB" id="A0A7X5Y075"/>
<feature type="domain" description="TM2" evidence="6">
    <location>
        <begin position="65"/>
        <end position="119"/>
    </location>
</feature>
<name>A0A7X5Y075_9SPHN</name>
<keyword evidence="2 5" id="KW-0812">Transmembrane</keyword>
<evidence type="ECO:0000256" key="4">
    <source>
        <dbReference type="ARBA" id="ARBA00023136"/>
    </source>
</evidence>
<comment type="caution">
    <text evidence="7">The sequence shown here is derived from an EMBL/GenBank/DDBJ whole genome shotgun (WGS) entry which is preliminary data.</text>
</comment>
<keyword evidence="8" id="KW-1185">Reference proteome</keyword>
<evidence type="ECO:0000256" key="2">
    <source>
        <dbReference type="ARBA" id="ARBA00022692"/>
    </source>
</evidence>
<evidence type="ECO:0000259" key="6">
    <source>
        <dbReference type="Pfam" id="PF05154"/>
    </source>
</evidence>
<keyword evidence="4 5" id="KW-0472">Membrane</keyword>
<gene>
    <name evidence="7" type="ORF">GGR89_001637</name>
</gene>
<feature type="transmembrane region" description="Helical" evidence="5">
    <location>
        <begin position="69"/>
        <end position="88"/>
    </location>
</feature>
<protein>
    <submittedName>
        <fullName evidence="7">TM2 domain-containing membrane protein YozV</fullName>
    </submittedName>
</protein>
<sequence length="136" mass="14935">MDRSSGEGQISGEDGSRYVFTQEDWSDSRHPAVGAKVDFDVDGKRARRIFRLLEGGDVPAPVGEPRSKIVAAVLALFLGTLGIHRFYLGRTGSGVVMLLLTCTIVGALVTGVWAFVDAIRYLLMSDTEFAQRYPRR</sequence>
<accession>A0A7X5Y075</accession>
<feature type="transmembrane region" description="Helical" evidence="5">
    <location>
        <begin position="95"/>
        <end position="116"/>
    </location>
</feature>
<evidence type="ECO:0000256" key="5">
    <source>
        <dbReference type="SAM" id="Phobius"/>
    </source>
</evidence>
<dbReference type="Proteomes" id="UP000531251">
    <property type="component" value="Unassembled WGS sequence"/>
</dbReference>
<keyword evidence="3 5" id="KW-1133">Transmembrane helix</keyword>
<comment type="subcellular location">
    <subcellularLocation>
        <location evidence="1">Membrane</location>
        <topology evidence="1">Multi-pass membrane protein</topology>
    </subcellularLocation>
</comment>
<evidence type="ECO:0000256" key="3">
    <source>
        <dbReference type="ARBA" id="ARBA00022989"/>
    </source>
</evidence>
<organism evidence="7 8">
    <name type="scientific">Sphingomonas trueperi</name>
    <dbReference type="NCBI Taxonomy" id="53317"/>
    <lineage>
        <taxon>Bacteria</taxon>
        <taxon>Pseudomonadati</taxon>
        <taxon>Pseudomonadota</taxon>
        <taxon>Alphaproteobacteria</taxon>
        <taxon>Sphingomonadales</taxon>
        <taxon>Sphingomonadaceae</taxon>
        <taxon>Sphingomonas</taxon>
    </lineage>
</organism>
<dbReference type="InterPro" id="IPR007829">
    <property type="entry name" value="TM2"/>
</dbReference>
<proteinExistence type="predicted"/>
<dbReference type="EMBL" id="JAATJB010000004">
    <property type="protein sequence ID" value="NJB97325.1"/>
    <property type="molecule type" value="Genomic_DNA"/>
</dbReference>
<evidence type="ECO:0000313" key="8">
    <source>
        <dbReference type="Proteomes" id="UP000531251"/>
    </source>
</evidence>